<name>A0A3M0IG80_9ACTN</name>
<dbReference type="PANTHER" id="PTHR30163:SF8">
    <property type="entry name" value="LYTIC MUREIN TRANSGLYCOSYLASE"/>
    <property type="match status" value="1"/>
</dbReference>
<dbReference type="GO" id="GO:0009253">
    <property type="term" value="P:peptidoglycan catabolic process"/>
    <property type="evidence" value="ECO:0007669"/>
    <property type="project" value="TreeGrafter"/>
</dbReference>
<sequence length="446" mass="44873">MSRPLARSLRGVGARLRTRRGLRGASVATCATVAAALLTAGSQAPAPVSAARTPQDEGVSVPGGFVAPDAPLPAVPSQGDDSYHVELPPLKGVSSAERLWGEQAAKPSPRRVTAEAGLPSTVFDAYQKAAASVGRTDPACGLRWELLAAIGKVESGHAGGGAVAANGDTLTRITGPALDGNGFALILDSENGVWDGDPVYDRAVGPMQFLPTTWKTWGADGNGDGVADPNNVYDAALAAGHYLCAGDRDLRTAAGLERAILSYNYSRDYLNLVLGWMEFYLRGVHTVPDGTAVVPKSPGAGGDTPATKPVRDGDVGGGKPSGEPSDEPGSAPGDTATPSAGPAQPTRTPSRPAAPSPSAGASTTPTPDPTAEPTPTGTPGQTPTQTPVAPDPSVPAQTPTESAPDPEPSTEAPASPTPTETTPEPTPTDTTTPAAGEASTGTPTTG</sequence>
<feature type="compositionally biased region" description="Low complexity" evidence="1">
    <location>
        <begin position="342"/>
        <end position="365"/>
    </location>
</feature>
<dbReference type="InterPro" id="IPR043426">
    <property type="entry name" value="MltB-like"/>
</dbReference>
<dbReference type="Pfam" id="PF13406">
    <property type="entry name" value="SLT_2"/>
    <property type="match status" value="1"/>
</dbReference>
<feature type="region of interest" description="Disordered" evidence="1">
    <location>
        <begin position="294"/>
        <end position="446"/>
    </location>
</feature>
<dbReference type="GO" id="GO:0008933">
    <property type="term" value="F:peptidoglycan lytic transglycosylase activity"/>
    <property type="evidence" value="ECO:0007669"/>
    <property type="project" value="TreeGrafter"/>
</dbReference>
<gene>
    <name evidence="3" type="ORF">CTZ28_01975</name>
</gene>
<proteinExistence type="predicted"/>
<dbReference type="Gene3D" id="1.10.530.10">
    <property type="match status" value="1"/>
</dbReference>
<dbReference type="EMBL" id="PENI01000001">
    <property type="protein sequence ID" value="RMB87745.1"/>
    <property type="molecule type" value="Genomic_DNA"/>
</dbReference>
<evidence type="ECO:0000313" key="3">
    <source>
        <dbReference type="EMBL" id="RMB87745.1"/>
    </source>
</evidence>
<dbReference type="OrthoDB" id="9796191at2"/>
<dbReference type="CDD" id="cd13399">
    <property type="entry name" value="Slt35-like"/>
    <property type="match status" value="1"/>
</dbReference>
<dbReference type="RefSeq" id="WP_121887411.1">
    <property type="nucleotide sequence ID" value="NZ_PENI01000001.1"/>
</dbReference>
<dbReference type="InterPro" id="IPR023346">
    <property type="entry name" value="Lysozyme-like_dom_sf"/>
</dbReference>
<dbReference type="Proteomes" id="UP000270471">
    <property type="component" value="Unassembled WGS sequence"/>
</dbReference>
<comment type="caution">
    <text evidence="3">The sequence shown here is derived from an EMBL/GenBank/DDBJ whole genome shotgun (WGS) entry which is preliminary data.</text>
</comment>
<dbReference type="InterPro" id="IPR031304">
    <property type="entry name" value="SLT_2"/>
</dbReference>
<feature type="compositionally biased region" description="Low complexity" evidence="1">
    <location>
        <begin position="398"/>
        <end position="435"/>
    </location>
</feature>
<evidence type="ECO:0000256" key="1">
    <source>
        <dbReference type="SAM" id="MobiDB-lite"/>
    </source>
</evidence>
<protein>
    <recommendedName>
        <fullName evidence="2">Transglycosylase SLT domain-containing protein</fullName>
    </recommendedName>
</protein>
<evidence type="ECO:0000259" key="2">
    <source>
        <dbReference type="Pfam" id="PF13406"/>
    </source>
</evidence>
<accession>A0A3M0IG80</accession>
<dbReference type="PANTHER" id="PTHR30163">
    <property type="entry name" value="MEMBRANE-BOUND LYTIC MUREIN TRANSGLYCOSYLASE B"/>
    <property type="match status" value="1"/>
</dbReference>
<organism evidence="3 4">
    <name type="scientific">Streptomyces shenzhenensis</name>
    <dbReference type="NCBI Taxonomy" id="943815"/>
    <lineage>
        <taxon>Bacteria</taxon>
        <taxon>Bacillati</taxon>
        <taxon>Actinomycetota</taxon>
        <taxon>Actinomycetes</taxon>
        <taxon>Kitasatosporales</taxon>
        <taxon>Streptomycetaceae</taxon>
        <taxon>Streptomyces</taxon>
    </lineage>
</organism>
<evidence type="ECO:0000313" key="4">
    <source>
        <dbReference type="Proteomes" id="UP000270471"/>
    </source>
</evidence>
<feature type="compositionally biased region" description="Low complexity" evidence="1">
    <location>
        <begin position="373"/>
        <end position="388"/>
    </location>
</feature>
<dbReference type="AlphaFoldDB" id="A0A3M0IG80"/>
<dbReference type="SUPFAM" id="SSF53955">
    <property type="entry name" value="Lysozyme-like"/>
    <property type="match status" value="1"/>
</dbReference>
<feature type="domain" description="Transglycosylase SLT" evidence="2">
    <location>
        <begin position="203"/>
        <end position="244"/>
    </location>
</feature>
<keyword evidence="4" id="KW-1185">Reference proteome</keyword>
<reference evidence="3 4" key="1">
    <citation type="submission" date="2017-11" db="EMBL/GenBank/DDBJ databases">
        <title>Draft genome of actinobacteria isolated from guarana (Paullinia cupana (Mart.) Ducke.</title>
        <authorList>
            <person name="Siqueira K.A."/>
            <person name="Liotti R.G."/>
            <person name="Mendes T.A.O."/>
            <person name="Soares M.A."/>
        </authorList>
    </citation>
    <scope>NUCLEOTIDE SEQUENCE [LARGE SCALE GENOMIC DNA]</scope>
    <source>
        <strain evidence="3 4">193</strain>
    </source>
</reference>